<feature type="transmembrane region" description="Helical" evidence="1">
    <location>
        <begin position="12"/>
        <end position="36"/>
    </location>
</feature>
<keyword evidence="1" id="KW-1133">Transmembrane helix</keyword>
<dbReference type="PROSITE" id="PS00018">
    <property type="entry name" value="EF_HAND_1"/>
    <property type="match status" value="1"/>
</dbReference>
<dbReference type="EMBL" id="CP076133">
    <property type="protein sequence ID" value="QWG04156.1"/>
    <property type="molecule type" value="Genomic_DNA"/>
</dbReference>
<dbReference type="RefSeq" id="WP_169663645.1">
    <property type="nucleotide sequence ID" value="NZ_CP076133.1"/>
</dbReference>
<accession>A0AAX1N9I3</accession>
<organism evidence="2 3">
    <name type="scientific">Flammeovirga yaeyamensis</name>
    <dbReference type="NCBI Taxonomy" id="367791"/>
    <lineage>
        <taxon>Bacteria</taxon>
        <taxon>Pseudomonadati</taxon>
        <taxon>Bacteroidota</taxon>
        <taxon>Cytophagia</taxon>
        <taxon>Cytophagales</taxon>
        <taxon>Flammeovirgaceae</taxon>
        <taxon>Flammeovirga</taxon>
    </lineage>
</organism>
<dbReference type="KEGG" id="fya:KMW28_25020"/>
<evidence type="ECO:0008006" key="4">
    <source>
        <dbReference type="Google" id="ProtNLM"/>
    </source>
</evidence>
<sequence length="279" mass="32391">MNIEKIKNFNQILLSVVGVILICFLLLGFFSAAFILTNEVFKSKKDNGSTGILAEEKVEELQSENKRKQLVAYEYPRLADILNQVYIIPITHINLKKAENIAEYEFEERDAYERFEFSDSKSYKSYRERYYHNLIVFDNKTLTSKKLFNGRLNFNRIDVDYFKADGDIIVNFKAATKDTNKDGVIDQLDLKSIYLYSITNDKLNEITLPNADVKNYNFIEGEKDLIINFGIDANKSGIYDSRQEPNVIKKYIYKTGELVDVIQPKMMKELQQQLEGSSK</sequence>
<evidence type="ECO:0000256" key="1">
    <source>
        <dbReference type="SAM" id="Phobius"/>
    </source>
</evidence>
<dbReference type="Proteomes" id="UP000678679">
    <property type="component" value="Chromosome 2"/>
</dbReference>
<keyword evidence="1" id="KW-0812">Transmembrane</keyword>
<dbReference type="AlphaFoldDB" id="A0AAX1N9I3"/>
<gene>
    <name evidence="2" type="ORF">KMW28_25020</name>
</gene>
<proteinExistence type="predicted"/>
<name>A0AAX1N9I3_9BACT</name>
<keyword evidence="1" id="KW-0472">Membrane</keyword>
<evidence type="ECO:0000313" key="2">
    <source>
        <dbReference type="EMBL" id="QWG04156.1"/>
    </source>
</evidence>
<dbReference type="InterPro" id="IPR018247">
    <property type="entry name" value="EF_Hand_1_Ca_BS"/>
</dbReference>
<reference evidence="2 3" key="1">
    <citation type="submission" date="2021-05" db="EMBL/GenBank/DDBJ databases">
        <title>Comparative genomic studies on the polysaccharide-degrading batcterial strains of the Flammeovirga genus.</title>
        <authorList>
            <person name="Zewei F."/>
            <person name="Zheng Z."/>
            <person name="Yu L."/>
            <person name="Ruyue G."/>
            <person name="Yanhong M."/>
            <person name="Yuanyuan C."/>
            <person name="Jingyan G."/>
            <person name="Wenjun H."/>
        </authorList>
    </citation>
    <scope>NUCLEOTIDE SEQUENCE [LARGE SCALE GENOMIC DNA]</scope>
    <source>
        <strain evidence="2 3">NBRC:100898</strain>
    </source>
</reference>
<evidence type="ECO:0000313" key="3">
    <source>
        <dbReference type="Proteomes" id="UP000678679"/>
    </source>
</evidence>
<keyword evidence="3" id="KW-1185">Reference proteome</keyword>
<protein>
    <recommendedName>
        <fullName evidence="4">Membrane or secreted protein</fullName>
    </recommendedName>
</protein>